<evidence type="ECO:0000256" key="3">
    <source>
        <dbReference type="ARBA" id="ARBA00022723"/>
    </source>
</evidence>
<dbReference type="SFLD" id="SFLDG01014">
    <property type="entry name" value="Terpene_Cyclase_Like_1_N-term"/>
    <property type="match status" value="1"/>
</dbReference>
<feature type="non-terminal residue" evidence="8">
    <location>
        <position position="513"/>
    </location>
</feature>
<keyword evidence="4" id="KW-0460">Magnesium</keyword>
<evidence type="ECO:0000259" key="7">
    <source>
        <dbReference type="Pfam" id="PF03936"/>
    </source>
</evidence>
<evidence type="ECO:0008006" key="10">
    <source>
        <dbReference type="Google" id="ProtNLM"/>
    </source>
</evidence>
<accession>S8DRH9</accession>
<evidence type="ECO:0000259" key="6">
    <source>
        <dbReference type="Pfam" id="PF01397"/>
    </source>
</evidence>
<feature type="domain" description="Terpene synthase metal-binding" evidence="7">
    <location>
        <begin position="447"/>
        <end position="509"/>
    </location>
</feature>
<dbReference type="EMBL" id="AUSU01006177">
    <property type="protein sequence ID" value="EPS62387.1"/>
    <property type="molecule type" value="Genomic_DNA"/>
</dbReference>
<evidence type="ECO:0000256" key="4">
    <source>
        <dbReference type="ARBA" id="ARBA00022842"/>
    </source>
</evidence>
<protein>
    <recommendedName>
        <fullName evidence="10">Terpene synthase N-terminal domain-containing protein</fullName>
    </recommendedName>
</protein>
<dbReference type="SUPFAM" id="SSF48239">
    <property type="entry name" value="Terpenoid cyclases/Protein prenyltransferases"/>
    <property type="match status" value="2"/>
</dbReference>
<comment type="caution">
    <text evidence="8">The sequence shown here is derived from an EMBL/GenBank/DDBJ whole genome shotgun (WGS) entry which is preliminary data.</text>
</comment>
<organism evidence="8 9">
    <name type="scientific">Genlisea aurea</name>
    <dbReference type="NCBI Taxonomy" id="192259"/>
    <lineage>
        <taxon>Eukaryota</taxon>
        <taxon>Viridiplantae</taxon>
        <taxon>Streptophyta</taxon>
        <taxon>Embryophyta</taxon>
        <taxon>Tracheophyta</taxon>
        <taxon>Spermatophyta</taxon>
        <taxon>Magnoliopsida</taxon>
        <taxon>eudicotyledons</taxon>
        <taxon>Gunneridae</taxon>
        <taxon>Pentapetalae</taxon>
        <taxon>asterids</taxon>
        <taxon>lamiids</taxon>
        <taxon>Lamiales</taxon>
        <taxon>Lentibulariaceae</taxon>
        <taxon>Genlisea</taxon>
    </lineage>
</organism>
<dbReference type="PANTHER" id="PTHR31739:SF33">
    <property type="entry name" value="CIS-ABIENOL SYNTHASE, CHLOROPLASTIC"/>
    <property type="match status" value="1"/>
</dbReference>
<dbReference type="PANTHER" id="PTHR31739">
    <property type="entry name" value="ENT-COPALYL DIPHOSPHATE SYNTHASE, CHLOROPLASTIC"/>
    <property type="match status" value="1"/>
</dbReference>
<dbReference type="Pfam" id="PF01397">
    <property type="entry name" value="Terpene_synth"/>
    <property type="match status" value="1"/>
</dbReference>
<dbReference type="AlphaFoldDB" id="S8DRH9"/>
<dbReference type="Gene3D" id="1.50.10.130">
    <property type="entry name" value="Terpene synthase, N-terminal domain"/>
    <property type="match status" value="1"/>
</dbReference>
<dbReference type="GO" id="GO:0009686">
    <property type="term" value="P:gibberellin biosynthetic process"/>
    <property type="evidence" value="ECO:0007669"/>
    <property type="project" value="TreeGrafter"/>
</dbReference>
<dbReference type="InterPro" id="IPR036965">
    <property type="entry name" value="Terpene_synth_N_sf"/>
</dbReference>
<dbReference type="Proteomes" id="UP000015453">
    <property type="component" value="Unassembled WGS sequence"/>
</dbReference>
<dbReference type="InterPro" id="IPR008949">
    <property type="entry name" value="Isoprenoid_synthase_dom_sf"/>
</dbReference>
<dbReference type="GO" id="GO:0000287">
    <property type="term" value="F:magnesium ion binding"/>
    <property type="evidence" value="ECO:0007669"/>
    <property type="project" value="InterPro"/>
</dbReference>
<dbReference type="OrthoDB" id="2343925at2759"/>
<feature type="non-terminal residue" evidence="8">
    <location>
        <position position="1"/>
    </location>
</feature>
<keyword evidence="5" id="KW-0456">Lyase</keyword>
<dbReference type="SUPFAM" id="SSF48576">
    <property type="entry name" value="Terpenoid synthases"/>
    <property type="match status" value="1"/>
</dbReference>
<comment type="similarity">
    <text evidence="2">Belongs to the terpene synthase family.</text>
</comment>
<proteinExistence type="inferred from homology"/>
<dbReference type="Gene3D" id="1.10.600.10">
    <property type="entry name" value="Farnesyl Diphosphate Synthase"/>
    <property type="match status" value="1"/>
</dbReference>
<dbReference type="InterPro" id="IPR008930">
    <property type="entry name" value="Terpenoid_cyclase/PrenylTrfase"/>
</dbReference>
<evidence type="ECO:0000256" key="1">
    <source>
        <dbReference type="ARBA" id="ARBA00004721"/>
    </source>
</evidence>
<evidence type="ECO:0000313" key="9">
    <source>
        <dbReference type="Proteomes" id="UP000015453"/>
    </source>
</evidence>
<gene>
    <name evidence="8" type="ORF">M569_12403</name>
</gene>
<sequence>PQNNESLVGRIRERITNGKVEISSSAYDTAWVAMVPSRDRSGGYKPLFRECLDWIAENQNPDGSWGLNPCRPDSIKDSLSSTLACVLALHKWGVHSRLARRGLDFMAANASAAMDKHRISPIGFDVTFAGMIKYAKELDLNLPLSPVLVDSLLGRIQESQMRSRNLEYVAEGFGSSCNWEAVITSCQRSNGSLFNSPATTAAALVHRHDDKCLEYLTSAVEACKGSVPTMYPVDVFSRLSVVDMFERLGIDGYFADELNAVLDRLYRQWQVKDEEMFSDITCLALAFRLLRTKGYDVSSEELAEYVEKENLLSKVGGARHCRLDAVFELYRGSKIRVLEEEGFLERIDSWTGAFLQEQQMDFTGNFDKHFEKQLEYDLKNFHGNLDAVRNRRSVEQLCAQDFRVLKTAYRCPMIHNQDVTSLSVRHFRTSQAQYREELEDMQRWFSDCRLDQLQRGRKIFHISYFATAAAIVGLDLSAARVRYAQSVVLISCIDDFFDHYGSKEEALCIIDLV</sequence>
<dbReference type="InterPro" id="IPR001906">
    <property type="entry name" value="Terpene_synth_N"/>
</dbReference>
<dbReference type="GO" id="GO:0009507">
    <property type="term" value="C:chloroplast"/>
    <property type="evidence" value="ECO:0007669"/>
    <property type="project" value="TreeGrafter"/>
</dbReference>
<dbReference type="InterPro" id="IPR050148">
    <property type="entry name" value="Terpene_synthase-like"/>
</dbReference>
<dbReference type="InterPro" id="IPR005630">
    <property type="entry name" value="Terpene_synthase_metal-bd"/>
</dbReference>
<evidence type="ECO:0000313" key="8">
    <source>
        <dbReference type="EMBL" id="EPS62387.1"/>
    </source>
</evidence>
<feature type="domain" description="Terpene synthase N-terminal" evidence="6">
    <location>
        <begin position="179"/>
        <end position="358"/>
    </location>
</feature>
<name>S8DRH9_9LAMI</name>
<keyword evidence="3" id="KW-0479">Metal-binding</keyword>
<keyword evidence="9" id="KW-1185">Reference proteome</keyword>
<comment type="pathway">
    <text evidence="1">Secondary metabolite biosynthesis; terpenoid biosynthesis.</text>
</comment>
<dbReference type="FunFam" id="1.50.10.130:FF:000002">
    <property type="entry name" value="Ent-copalyl diphosphate synthase, chloroplastic"/>
    <property type="match status" value="1"/>
</dbReference>
<evidence type="ECO:0000256" key="5">
    <source>
        <dbReference type="ARBA" id="ARBA00023239"/>
    </source>
</evidence>
<dbReference type="Gene3D" id="1.50.10.160">
    <property type="match status" value="1"/>
</dbReference>
<reference evidence="8 9" key="1">
    <citation type="journal article" date="2013" name="BMC Genomics">
        <title>The miniature genome of a carnivorous plant Genlisea aurea contains a low number of genes and short non-coding sequences.</title>
        <authorList>
            <person name="Leushkin E.V."/>
            <person name="Sutormin R.A."/>
            <person name="Nabieva E.R."/>
            <person name="Penin A.A."/>
            <person name="Kondrashov A.S."/>
            <person name="Logacheva M.D."/>
        </authorList>
    </citation>
    <scope>NUCLEOTIDE SEQUENCE [LARGE SCALE GENOMIC DNA]</scope>
</reference>
<dbReference type="Pfam" id="PF03936">
    <property type="entry name" value="Terpene_synth_C"/>
    <property type="match status" value="1"/>
</dbReference>
<dbReference type="GO" id="GO:0010333">
    <property type="term" value="F:terpene synthase activity"/>
    <property type="evidence" value="ECO:0007669"/>
    <property type="project" value="InterPro"/>
</dbReference>
<evidence type="ECO:0000256" key="2">
    <source>
        <dbReference type="ARBA" id="ARBA00006333"/>
    </source>
</evidence>